<dbReference type="OrthoDB" id="5987602at2759"/>
<gene>
    <name evidence="3" type="ORF">RF11_02407</name>
</gene>
<keyword evidence="3" id="KW-0378">Hydrolase</keyword>
<sequence>MCDGFNDCTDGSDERNCDDTRQCKEDIYIQCGNTNQRVCVSKLCDGFEDCSDGSDENILCKNRNFSKTISVIYKDEGHVSFSFYSQYEGHSFNVKIKNL</sequence>
<dbReference type="GO" id="GO:0006508">
    <property type="term" value="P:proteolysis"/>
    <property type="evidence" value="ECO:0007669"/>
    <property type="project" value="UniProtKB-KW"/>
</dbReference>
<reference evidence="3 4" key="1">
    <citation type="journal article" date="2014" name="Genome Biol. Evol.">
        <title>The genome of the myxosporean Thelohanellus kitauei shows adaptations to nutrient acquisition within its fish host.</title>
        <authorList>
            <person name="Yang Y."/>
            <person name="Xiong J."/>
            <person name="Zhou Z."/>
            <person name="Huo F."/>
            <person name="Miao W."/>
            <person name="Ran C."/>
            <person name="Liu Y."/>
            <person name="Zhang J."/>
            <person name="Feng J."/>
            <person name="Wang M."/>
            <person name="Wang M."/>
            <person name="Wang L."/>
            <person name="Yao B."/>
        </authorList>
    </citation>
    <scope>NUCLEOTIDE SEQUENCE [LARGE SCALE GENOMIC DNA]</scope>
    <source>
        <strain evidence="3">Wuqing</strain>
    </source>
</reference>
<dbReference type="GO" id="GO:0008233">
    <property type="term" value="F:peptidase activity"/>
    <property type="evidence" value="ECO:0007669"/>
    <property type="project" value="UniProtKB-KW"/>
</dbReference>
<dbReference type="SMART" id="SM00192">
    <property type="entry name" value="LDLa"/>
    <property type="match status" value="1"/>
</dbReference>
<dbReference type="AlphaFoldDB" id="A0A0C2N5T0"/>
<evidence type="ECO:0000256" key="1">
    <source>
        <dbReference type="ARBA" id="ARBA00023157"/>
    </source>
</evidence>
<keyword evidence="3" id="KW-0472">Membrane</keyword>
<comment type="caution">
    <text evidence="3">The sequence shown here is derived from an EMBL/GenBank/DDBJ whole genome shotgun (WGS) entry which is preliminary data.</text>
</comment>
<keyword evidence="3" id="KW-0645">Protease</keyword>
<keyword evidence="1" id="KW-1015">Disulfide bond</keyword>
<keyword evidence="3" id="KW-0812">Transmembrane</keyword>
<dbReference type="EMBL" id="JWZT01001679">
    <property type="protein sequence ID" value="KII71655.1"/>
    <property type="molecule type" value="Genomic_DNA"/>
</dbReference>
<dbReference type="SUPFAM" id="SSF57424">
    <property type="entry name" value="LDL receptor-like module"/>
    <property type="match status" value="1"/>
</dbReference>
<dbReference type="InterPro" id="IPR036055">
    <property type="entry name" value="LDL_receptor-like_sf"/>
</dbReference>
<dbReference type="CDD" id="cd00112">
    <property type="entry name" value="LDLa"/>
    <property type="match status" value="1"/>
</dbReference>
<comment type="caution">
    <text evidence="2">Lacks conserved residue(s) required for the propagation of feature annotation.</text>
</comment>
<dbReference type="InterPro" id="IPR002172">
    <property type="entry name" value="LDrepeatLR_classA_rpt"/>
</dbReference>
<organism evidence="3 4">
    <name type="scientific">Thelohanellus kitauei</name>
    <name type="common">Myxosporean</name>
    <dbReference type="NCBI Taxonomy" id="669202"/>
    <lineage>
        <taxon>Eukaryota</taxon>
        <taxon>Metazoa</taxon>
        <taxon>Cnidaria</taxon>
        <taxon>Myxozoa</taxon>
        <taxon>Myxosporea</taxon>
        <taxon>Bivalvulida</taxon>
        <taxon>Platysporina</taxon>
        <taxon>Myxobolidae</taxon>
        <taxon>Thelohanellus</taxon>
    </lineage>
</organism>
<dbReference type="Gene3D" id="2.40.128.620">
    <property type="match status" value="1"/>
</dbReference>
<name>A0A0C2N5T0_THEKT</name>
<proteinExistence type="predicted"/>
<evidence type="ECO:0000256" key="2">
    <source>
        <dbReference type="PROSITE-ProRule" id="PRU00124"/>
    </source>
</evidence>
<evidence type="ECO:0000313" key="3">
    <source>
        <dbReference type="EMBL" id="KII71655.1"/>
    </source>
</evidence>
<protein>
    <submittedName>
        <fullName evidence="3">Transmembrane protease serine 6</fullName>
    </submittedName>
</protein>
<dbReference type="Proteomes" id="UP000031668">
    <property type="component" value="Unassembled WGS sequence"/>
</dbReference>
<dbReference type="PROSITE" id="PS50068">
    <property type="entry name" value="LDLRA_2"/>
    <property type="match status" value="1"/>
</dbReference>
<accession>A0A0C2N5T0</accession>
<keyword evidence="4" id="KW-1185">Reference proteome</keyword>
<dbReference type="Gene3D" id="4.10.1220.10">
    <property type="entry name" value="EGF-type module"/>
    <property type="match status" value="1"/>
</dbReference>
<evidence type="ECO:0000313" key="4">
    <source>
        <dbReference type="Proteomes" id="UP000031668"/>
    </source>
</evidence>